<evidence type="ECO:0000313" key="1">
    <source>
        <dbReference type="EMBL" id="MDR5891929.1"/>
    </source>
</evidence>
<proteinExistence type="predicted"/>
<reference evidence="1 2" key="1">
    <citation type="submission" date="2023-04" db="EMBL/GenBank/DDBJ databases">
        <title>A long-awaited taxogenomic arrangement of the family Halomonadaceae.</title>
        <authorList>
            <person name="De La Haba R."/>
            <person name="Chuvochina M."/>
            <person name="Wittouck S."/>
            <person name="Arahal D.R."/>
            <person name="Sanchez-Porro C."/>
            <person name="Hugenholtz P."/>
            <person name="Ventosa A."/>
        </authorList>
    </citation>
    <scope>NUCLEOTIDE SEQUENCE [LARGE SCALE GENOMIC DNA]</scope>
    <source>
        <strain evidence="1 2">DSM 17332</strain>
    </source>
</reference>
<dbReference type="EMBL" id="JARWAL010000002">
    <property type="protein sequence ID" value="MDR5891929.1"/>
    <property type="molecule type" value="Genomic_DNA"/>
</dbReference>
<protein>
    <submittedName>
        <fullName evidence="1">Uncharacterized protein</fullName>
    </submittedName>
</protein>
<comment type="caution">
    <text evidence="1">The sequence shown here is derived from an EMBL/GenBank/DDBJ whole genome shotgun (WGS) entry which is preliminary data.</text>
</comment>
<name>A0ABU1GIS9_9GAMM</name>
<evidence type="ECO:0000313" key="2">
    <source>
        <dbReference type="Proteomes" id="UP001252270"/>
    </source>
</evidence>
<keyword evidence="2" id="KW-1185">Reference proteome</keyword>
<gene>
    <name evidence="1" type="ORF">QC820_03810</name>
</gene>
<dbReference type="RefSeq" id="WP_309635837.1">
    <property type="nucleotide sequence ID" value="NZ_JARWAL010000002.1"/>
</dbReference>
<sequence>MQPDRRDGGPPRGRRQFLCSLGRGLLGGACLNAQSLALPLLAGERTPRVVRAVDYGLGTSDGREDDTAGLQRLIDEQLRDGDTLVLGPCHRLKARRGQRRGFQARSTLYVAQRTGITLDARHSELFEDAVDGTAQGVFTFRDCRDVTVLVDRFRGRVDMPGESFYSGFLVACDRGVSNLRLRAREVRDCHGGLVTLHQAQVEDIRVEIEQLTHCNYGVTLRGGHRRVTARFAIDGCRRAFFIHGDSREVDADYRVANAYLTALRLGVGGGAGPIRDARVSCRVVEGAAEYRPQARNRIEAKGVGNQLLDSHIEVVADLPVSVVSLGDDAGFVMRRVGIKVAIPEASSASTVAPFTIGGVQAEPFEAVSADLHAGVSAVAGQPARRTVQVRNGRGLRLRGRLHCAEAVGEPLLIDDVAEVDLDLETYHAGGGRGAVLRYCRNVTGRLVTNGRLAVSDSRGVSLEVVAAARRDEYPEKGSVTSTSRMNE</sequence>
<accession>A0ABU1GIS9</accession>
<organism evidence="1 2">
    <name type="scientific">Halomonas mongoliensis</name>
    <dbReference type="NCBI Taxonomy" id="321265"/>
    <lineage>
        <taxon>Bacteria</taxon>
        <taxon>Pseudomonadati</taxon>
        <taxon>Pseudomonadota</taxon>
        <taxon>Gammaproteobacteria</taxon>
        <taxon>Oceanospirillales</taxon>
        <taxon>Halomonadaceae</taxon>
        <taxon>Halomonas</taxon>
    </lineage>
</organism>
<dbReference type="Proteomes" id="UP001252270">
    <property type="component" value="Unassembled WGS sequence"/>
</dbReference>